<keyword evidence="2" id="KW-1185">Reference proteome</keyword>
<protein>
    <submittedName>
        <fullName evidence="1">Uncharacterized protein</fullName>
    </submittedName>
</protein>
<sequence>MVGTLIELQRLQLSRPVGVKPADAVVAVWQARHAVVLDHLAEEGSGLAAASAVVVHRREMELAAPGRGVA</sequence>
<proteinExistence type="predicted"/>
<name>A0A2A9G2A5_9PSEU</name>
<comment type="caution">
    <text evidence="1">The sequence shown here is derived from an EMBL/GenBank/DDBJ whole genome shotgun (WGS) entry which is preliminary data.</text>
</comment>
<dbReference type="Proteomes" id="UP000243542">
    <property type="component" value="Unassembled WGS sequence"/>
</dbReference>
<evidence type="ECO:0000313" key="2">
    <source>
        <dbReference type="Proteomes" id="UP000243542"/>
    </source>
</evidence>
<organism evidence="1 2">
    <name type="scientific">Amycolatopsis sulphurea</name>
    <dbReference type="NCBI Taxonomy" id="76022"/>
    <lineage>
        <taxon>Bacteria</taxon>
        <taxon>Bacillati</taxon>
        <taxon>Actinomycetota</taxon>
        <taxon>Actinomycetes</taxon>
        <taxon>Pseudonocardiales</taxon>
        <taxon>Pseudonocardiaceae</taxon>
        <taxon>Amycolatopsis</taxon>
    </lineage>
</organism>
<accession>A0A2A9G2A5</accession>
<dbReference type="EMBL" id="PDJK01000001">
    <property type="protein sequence ID" value="PFG56930.1"/>
    <property type="molecule type" value="Genomic_DNA"/>
</dbReference>
<reference evidence="1 2" key="1">
    <citation type="submission" date="2017-10" db="EMBL/GenBank/DDBJ databases">
        <title>Sequencing the genomes of 1000 actinobacteria strains.</title>
        <authorList>
            <person name="Klenk H.-P."/>
        </authorList>
    </citation>
    <scope>NUCLEOTIDE SEQUENCE [LARGE SCALE GENOMIC DNA]</scope>
    <source>
        <strain evidence="1 2">DSM 46092</strain>
    </source>
</reference>
<evidence type="ECO:0000313" key="1">
    <source>
        <dbReference type="EMBL" id="PFG56930.1"/>
    </source>
</evidence>
<gene>
    <name evidence="1" type="ORF">ATK36_0466</name>
</gene>
<dbReference type="AlphaFoldDB" id="A0A2A9G2A5"/>